<keyword evidence="3" id="KW-1185">Reference proteome</keyword>
<dbReference type="EMBL" id="QMDX01000002">
    <property type="protein sequence ID" value="TSD15133.1"/>
    <property type="molecule type" value="Genomic_DNA"/>
</dbReference>
<sequence>MVDESITDGRRIAQLLAAELRGHERGALGRLAVVDVRDAEGSEHGTFAYGVALLPPGETADRRNPDVAERDAVDRLAEVYVHLDRARVEFRLAPDAAADAGREAAAADESGLRVRPKATTPPRTLLFLESGVAAKRALPVFRAVIAASDD</sequence>
<evidence type="ECO:0000259" key="1">
    <source>
        <dbReference type="Pfam" id="PF25956"/>
    </source>
</evidence>
<dbReference type="Proteomes" id="UP000319894">
    <property type="component" value="Unassembled WGS sequence"/>
</dbReference>
<feature type="domain" description="DUF7993" evidence="1">
    <location>
        <begin position="1"/>
        <end position="149"/>
    </location>
</feature>
<comment type="caution">
    <text evidence="2">The sequence shown here is derived from an EMBL/GenBank/DDBJ whole genome shotgun (WGS) entry which is preliminary data.</text>
</comment>
<gene>
    <name evidence="2" type="ORF">DP107_04575</name>
</gene>
<reference evidence="2 3" key="1">
    <citation type="submission" date="2018-06" db="EMBL/GenBank/DDBJ databases">
        <title>Natronomonas sp. F16-60 a new haloarchaeon isolated from a solar saltern of Isla Cristina, Huelva, Spain.</title>
        <authorList>
            <person name="Duran-Viseras A."/>
            <person name="Sanchez-Porro C."/>
            <person name="Ventosa A."/>
        </authorList>
    </citation>
    <scope>NUCLEOTIDE SEQUENCE [LARGE SCALE GENOMIC DNA]</scope>
    <source>
        <strain evidence="2 3">F16-60</strain>
    </source>
</reference>
<organism evidence="2 3">
    <name type="scientific">Haloglomus irregulare</name>
    <dbReference type="NCBI Taxonomy" id="2234134"/>
    <lineage>
        <taxon>Archaea</taxon>
        <taxon>Methanobacteriati</taxon>
        <taxon>Methanobacteriota</taxon>
        <taxon>Stenosarchaea group</taxon>
        <taxon>Halobacteria</taxon>
        <taxon>Halobacteriales</taxon>
        <taxon>Natronomonadaceae</taxon>
        <taxon>Haloglomus</taxon>
    </lineage>
</organism>
<dbReference type="OrthoDB" id="242585at2157"/>
<dbReference type="Pfam" id="PF25956">
    <property type="entry name" value="DUF7993"/>
    <property type="match status" value="1"/>
</dbReference>
<protein>
    <recommendedName>
        <fullName evidence="1">DUF7993 domain-containing protein</fullName>
    </recommendedName>
</protein>
<dbReference type="InterPro" id="IPR058306">
    <property type="entry name" value="DUF7993"/>
</dbReference>
<dbReference type="AlphaFoldDB" id="A0A554NCM9"/>
<evidence type="ECO:0000313" key="3">
    <source>
        <dbReference type="Proteomes" id="UP000319894"/>
    </source>
</evidence>
<name>A0A554NCM9_9EURY</name>
<dbReference type="RefSeq" id="WP_144260973.1">
    <property type="nucleotide sequence ID" value="NZ_QMDX01000002.1"/>
</dbReference>
<dbReference type="InParanoid" id="A0A554NCM9"/>
<accession>A0A554NCM9</accession>
<evidence type="ECO:0000313" key="2">
    <source>
        <dbReference type="EMBL" id="TSD15133.1"/>
    </source>
</evidence>
<proteinExistence type="predicted"/>